<keyword evidence="11" id="KW-1185">Reference proteome</keyword>
<dbReference type="Gene3D" id="3.90.470.20">
    <property type="entry name" value="4'-phosphopantetheinyl transferase domain"/>
    <property type="match status" value="1"/>
</dbReference>
<reference evidence="10 11" key="1">
    <citation type="submission" date="2022-05" db="EMBL/GenBank/DDBJ databases">
        <title>Sporolactobacillus sp nov CPB3-1, isolated from tree bark (Mangifera indica L.).</title>
        <authorList>
            <person name="Phuengjayaem S."/>
            <person name="Tanasupawat S."/>
        </authorList>
    </citation>
    <scope>NUCLEOTIDE SEQUENCE [LARGE SCALE GENOMIC DNA]</scope>
    <source>
        <strain evidence="10 11">CPB3-1</strain>
    </source>
</reference>
<dbReference type="HAMAP" id="MF_00101">
    <property type="entry name" value="AcpS"/>
    <property type="match status" value="1"/>
</dbReference>
<keyword evidence="5 8" id="KW-0460">Magnesium</keyword>
<evidence type="ECO:0000256" key="4">
    <source>
        <dbReference type="ARBA" id="ARBA00022832"/>
    </source>
</evidence>
<keyword evidence="4 8" id="KW-0276">Fatty acid metabolism</keyword>
<sequence>MIKGIGVDLIELDRVAEQIHHAAFVKRILTAAEQKTYATLNDRRKIEFLAGHFSAKEAYAKAKGTGIGGSVSFQDLTVSYNASGQPALKDRLHSADVIHLSITHTKHAAAAFVVIESLSC</sequence>
<dbReference type="NCBIfam" id="TIGR00556">
    <property type="entry name" value="pantethn_trn"/>
    <property type="match status" value="1"/>
</dbReference>
<evidence type="ECO:0000256" key="6">
    <source>
        <dbReference type="ARBA" id="ARBA00023098"/>
    </source>
</evidence>
<proteinExistence type="inferred from homology"/>
<feature type="domain" description="4'-phosphopantetheinyl transferase" evidence="9">
    <location>
        <begin position="4"/>
        <end position="104"/>
    </location>
</feature>
<dbReference type="SUPFAM" id="SSF56214">
    <property type="entry name" value="4'-phosphopantetheinyl transferase"/>
    <property type="match status" value="1"/>
</dbReference>
<protein>
    <recommendedName>
        <fullName evidence="8">Holo-[acyl-carrier-protein] synthase</fullName>
        <shortName evidence="8">Holo-ACP synthase</shortName>
        <ecNumber evidence="8">2.7.8.7</ecNumber>
    </recommendedName>
    <alternativeName>
        <fullName evidence="8">4'-phosphopantetheinyl transferase AcpS</fullName>
    </alternativeName>
</protein>
<dbReference type="InterPro" id="IPR008278">
    <property type="entry name" value="4-PPantetheinyl_Trfase_dom"/>
</dbReference>
<dbReference type="RefSeq" id="WP_249102004.1">
    <property type="nucleotide sequence ID" value="NZ_JAMAST010000013.1"/>
</dbReference>
<dbReference type="Pfam" id="PF01648">
    <property type="entry name" value="ACPS"/>
    <property type="match status" value="1"/>
</dbReference>
<comment type="catalytic activity">
    <reaction evidence="8">
        <text>apo-[ACP] + CoA = holo-[ACP] + adenosine 3',5'-bisphosphate + H(+)</text>
        <dbReference type="Rhea" id="RHEA:12068"/>
        <dbReference type="Rhea" id="RHEA-COMP:9685"/>
        <dbReference type="Rhea" id="RHEA-COMP:9690"/>
        <dbReference type="ChEBI" id="CHEBI:15378"/>
        <dbReference type="ChEBI" id="CHEBI:29999"/>
        <dbReference type="ChEBI" id="CHEBI:57287"/>
        <dbReference type="ChEBI" id="CHEBI:58343"/>
        <dbReference type="ChEBI" id="CHEBI:64479"/>
        <dbReference type="EC" id="2.7.8.7"/>
    </reaction>
</comment>
<evidence type="ECO:0000313" key="10">
    <source>
        <dbReference type="EMBL" id="MCL1632349.1"/>
    </source>
</evidence>
<comment type="caution">
    <text evidence="10">The sequence shown here is derived from an EMBL/GenBank/DDBJ whole genome shotgun (WGS) entry which is preliminary data.</text>
</comment>
<feature type="binding site" evidence="8">
    <location>
        <position position="8"/>
    </location>
    <ligand>
        <name>Mg(2+)</name>
        <dbReference type="ChEBI" id="CHEBI:18420"/>
    </ligand>
</feature>
<evidence type="ECO:0000313" key="11">
    <source>
        <dbReference type="Proteomes" id="UP001203004"/>
    </source>
</evidence>
<keyword evidence="7 8" id="KW-0275">Fatty acid biosynthesis</keyword>
<comment type="function">
    <text evidence="8">Transfers the 4'-phosphopantetheine moiety from coenzyme A to a Ser of acyl-carrier-protein.</text>
</comment>
<organism evidence="10 11">
    <name type="scientific">Sporolactobacillus mangiferae</name>
    <dbReference type="NCBI Taxonomy" id="2940498"/>
    <lineage>
        <taxon>Bacteria</taxon>
        <taxon>Bacillati</taxon>
        <taxon>Bacillota</taxon>
        <taxon>Bacilli</taxon>
        <taxon>Bacillales</taxon>
        <taxon>Sporolactobacillaceae</taxon>
        <taxon>Sporolactobacillus</taxon>
    </lineage>
</organism>
<dbReference type="NCBIfam" id="TIGR00516">
    <property type="entry name" value="acpS"/>
    <property type="match status" value="1"/>
</dbReference>
<evidence type="ECO:0000256" key="8">
    <source>
        <dbReference type="HAMAP-Rule" id="MF_00101"/>
    </source>
</evidence>
<name>A0ABT0MBU8_9BACL</name>
<comment type="similarity">
    <text evidence="8">Belongs to the P-Pant transferase superfamily. AcpS family.</text>
</comment>
<evidence type="ECO:0000256" key="2">
    <source>
        <dbReference type="ARBA" id="ARBA00022679"/>
    </source>
</evidence>
<evidence type="ECO:0000259" key="9">
    <source>
        <dbReference type="Pfam" id="PF01648"/>
    </source>
</evidence>
<accession>A0ABT0MBU8</accession>
<dbReference type="Proteomes" id="UP001203004">
    <property type="component" value="Unassembled WGS sequence"/>
</dbReference>
<keyword evidence="6 8" id="KW-0443">Lipid metabolism</keyword>
<dbReference type="EMBL" id="JAMAST010000013">
    <property type="protein sequence ID" value="MCL1632349.1"/>
    <property type="molecule type" value="Genomic_DNA"/>
</dbReference>
<comment type="subcellular location">
    <subcellularLocation>
        <location evidence="8">Cytoplasm</location>
    </subcellularLocation>
</comment>
<keyword evidence="3 8" id="KW-0479">Metal-binding</keyword>
<comment type="cofactor">
    <cofactor evidence="8">
        <name>Mg(2+)</name>
        <dbReference type="ChEBI" id="CHEBI:18420"/>
    </cofactor>
</comment>
<dbReference type="GO" id="GO:0008897">
    <property type="term" value="F:holo-[acyl-carrier-protein] synthase activity"/>
    <property type="evidence" value="ECO:0007669"/>
    <property type="project" value="UniProtKB-EC"/>
</dbReference>
<dbReference type="EC" id="2.7.8.7" evidence="8"/>
<feature type="binding site" evidence="8">
    <location>
        <position position="57"/>
    </location>
    <ligand>
        <name>Mg(2+)</name>
        <dbReference type="ChEBI" id="CHEBI:18420"/>
    </ligand>
</feature>
<evidence type="ECO:0000256" key="3">
    <source>
        <dbReference type="ARBA" id="ARBA00022723"/>
    </source>
</evidence>
<gene>
    <name evidence="8 10" type="primary">acpS</name>
    <name evidence="10" type="ORF">M3N64_10410</name>
</gene>
<keyword evidence="1 8" id="KW-0444">Lipid biosynthesis</keyword>
<dbReference type="InterPro" id="IPR002582">
    <property type="entry name" value="ACPS"/>
</dbReference>
<dbReference type="InterPro" id="IPR037143">
    <property type="entry name" value="4-PPantetheinyl_Trfase_dom_sf"/>
</dbReference>
<evidence type="ECO:0000256" key="7">
    <source>
        <dbReference type="ARBA" id="ARBA00023160"/>
    </source>
</evidence>
<keyword evidence="8" id="KW-0963">Cytoplasm</keyword>
<dbReference type="InterPro" id="IPR004568">
    <property type="entry name" value="Ppantetheine-prot_Trfase_dom"/>
</dbReference>
<evidence type="ECO:0000256" key="5">
    <source>
        <dbReference type="ARBA" id="ARBA00022842"/>
    </source>
</evidence>
<evidence type="ECO:0000256" key="1">
    <source>
        <dbReference type="ARBA" id="ARBA00022516"/>
    </source>
</evidence>
<keyword evidence="2 8" id="KW-0808">Transferase</keyword>